<evidence type="ECO:0000313" key="8">
    <source>
        <dbReference type="Proteomes" id="UP000019229"/>
    </source>
</evidence>
<dbReference type="Proteomes" id="UP000019229">
    <property type="component" value="Chromosome"/>
</dbReference>
<dbReference type="RefSeq" id="WP_022934822.1">
    <property type="nucleotide sequence ID" value="NZ_CP007154.1"/>
</dbReference>
<dbReference type="CDD" id="cd06580">
    <property type="entry name" value="TM_PBP1_transp_TpRbsC_like"/>
    <property type="match status" value="1"/>
</dbReference>
<keyword evidence="3 6" id="KW-0812">Transmembrane</keyword>
<dbReference type="HOGENOM" id="CLU_023404_0_1_14"/>
<feature type="transmembrane region" description="Helical" evidence="6">
    <location>
        <begin position="264"/>
        <end position="285"/>
    </location>
</feature>
<dbReference type="InterPro" id="IPR001851">
    <property type="entry name" value="ABC_transp_permease"/>
</dbReference>
<keyword evidence="4 6" id="KW-1133">Transmembrane helix</keyword>
<accession>W5UT88</accession>
<dbReference type="eggNOG" id="COG4603">
    <property type="taxonomic scope" value="Bacteria"/>
</dbReference>
<organism evidence="7 8">
    <name type="scientific">Mesomycoplasma bovoculi M165/69</name>
    <dbReference type="NCBI Taxonomy" id="743966"/>
    <lineage>
        <taxon>Bacteria</taxon>
        <taxon>Bacillati</taxon>
        <taxon>Mycoplasmatota</taxon>
        <taxon>Mycoplasmoidales</taxon>
        <taxon>Metamycoplasmataceae</taxon>
        <taxon>Mesomycoplasma</taxon>
    </lineage>
</organism>
<sequence length="557" mass="63424">MKLNNQINLKNFSKLFFNKINSLENQDAKTKIFSSFWAVLIGILISMIAIRIFGYNPLYVFKTIIFDVSFAKNQVKNLLLIITVFILGGIAVAINFKAGFFNIGVPGQMMASGLTSLLIVLNLDLSIHTKLFLGFLAAIVSSVLVGLIVGVLKAYFKVNEVISTILVNWIVFYICQFMLRARNLNIIFRSQNSPDTTVSVLEKGFANTFYDTQAFAWIIFSLVIVFAILMWIVFQKTTIGLKIKIIGQNQNAAIYSGINSKKTIILTFLFSSVLTSIAGFLWYIFKEKGLSLGNGPLPEGFNTILISLLAFNSPLGIIFSSFFYSIISLGSGGLQAYGIQLDNQTTQIIVGIIIYLTAISVIFTKFKPLQYLKNIFFLIKSKKYFGISINKTSNYNKDRENVFSQSQNKQELKELKITKIENYINSIIEFINQKQAYLLQSYIKLQFAELKLFILKRQIIALKNKSQKATQKQILSNIKRNFGIKPPSKTDSVDIKLKYFEQISQNKHKAHMELIQLGYFERKNHLKLFVQKVSENRKLFKSIRSELIIKYSTRIRG</sequence>
<evidence type="ECO:0000256" key="4">
    <source>
        <dbReference type="ARBA" id="ARBA00022989"/>
    </source>
</evidence>
<keyword evidence="2" id="KW-1003">Cell membrane</keyword>
<evidence type="ECO:0000256" key="2">
    <source>
        <dbReference type="ARBA" id="ARBA00022475"/>
    </source>
</evidence>
<feature type="transmembrane region" description="Helical" evidence="6">
    <location>
        <begin position="75"/>
        <end position="94"/>
    </location>
</feature>
<dbReference type="AlphaFoldDB" id="W5UT88"/>
<dbReference type="GO" id="GO:0005886">
    <property type="term" value="C:plasma membrane"/>
    <property type="evidence" value="ECO:0007669"/>
    <property type="project" value="UniProtKB-SubCell"/>
</dbReference>
<evidence type="ECO:0000256" key="5">
    <source>
        <dbReference type="ARBA" id="ARBA00023136"/>
    </source>
</evidence>
<reference evidence="7 8" key="1">
    <citation type="journal article" date="2014" name="Genome Announc.">
        <title>Complete Genome Sequence of Mycoplasma bovoculi Strain M165/69T (ATCC 29104).</title>
        <authorList>
            <person name="Calcutt M.J."/>
            <person name="Foecking M.F."/>
        </authorList>
    </citation>
    <scope>NUCLEOTIDE SEQUENCE [LARGE SCALE GENOMIC DNA]</scope>
    <source>
        <strain evidence="7">M165/69</strain>
    </source>
</reference>
<feature type="transmembrane region" description="Helical" evidence="6">
    <location>
        <begin position="161"/>
        <end position="179"/>
    </location>
</feature>
<dbReference type="STRING" id="743966.MYB_00045"/>
<dbReference type="OrthoDB" id="45037at2"/>
<keyword evidence="8" id="KW-1185">Reference proteome</keyword>
<dbReference type="GO" id="GO:0022857">
    <property type="term" value="F:transmembrane transporter activity"/>
    <property type="evidence" value="ECO:0007669"/>
    <property type="project" value="InterPro"/>
</dbReference>
<feature type="transmembrane region" description="Helical" evidence="6">
    <location>
        <begin position="347"/>
        <end position="366"/>
    </location>
</feature>
<dbReference type="PATRIC" id="fig|743966.3.peg.9"/>
<protein>
    <submittedName>
        <fullName evidence="7">Putative sugar ABC transporter permease component</fullName>
    </submittedName>
</protein>
<dbReference type="Pfam" id="PF02653">
    <property type="entry name" value="BPD_transp_2"/>
    <property type="match status" value="1"/>
</dbReference>
<proteinExistence type="predicted"/>
<evidence type="ECO:0000256" key="1">
    <source>
        <dbReference type="ARBA" id="ARBA00004651"/>
    </source>
</evidence>
<feature type="transmembrane region" description="Helical" evidence="6">
    <location>
        <begin position="214"/>
        <end position="234"/>
    </location>
</feature>
<feature type="transmembrane region" description="Helical" evidence="6">
    <location>
        <begin position="100"/>
        <end position="121"/>
    </location>
</feature>
<dbReference type="PANTHER" id="PTHR47089:SF1">
    <property type="entry name" value="GUANOSINE ABC TRANSPORTER PERMEASE PROTEIN NUPP"/>
    <property type="match status" value="1"/>
</dbReference>
<dbReference type="EMBL" id="CP007154">
    <property type="protein sequence ID" value="AHH45025.1"/>
    <property type="molecule type" value="Genomic_DNA"/>
</dbReference>
<feature type="transmembrane region" description="Helical" evidence="6">
    <location>
        <begin position="133"/>
        <end position="155"/>
    </location>
</feature>
<feature type="transmembrane region" description="Helical" evidence="6">
    <location>
        <begin position="32"/>
        <end position="54"/>
    </location>
</feature>
<keyword evidence="5 6" id="KW-0472">Membrane</keyword>
<feature type="transmembrane region" description="Helical" evidence="6">
    <location>
        <begin position="305"/>
        <end position="327"/>
    </location>
</feature>
<evidence type="ECO:0000256" key="3">
    <source>
        <dbReference type="ARBA" id="ARBA00022692"/>
    </source>
</evidence>
<gene>
    <name evidence="7" type="ORF">MYB_00045</name>
</gene>
<evidence type="ECO:0000313" key="7">
    <source>
        <dbReference type="EMBL" id="AHH45025.1"/>
    </source>
</evidence>
<dbReference type="PANTHER" id="PTHR47089">
    <property type="entry name" value="ABC TRANSPORTER, PERMEASE PROTEIN"/>
    <property type="match status" value="1"/>
</dbReference>
<comment type="subcellular location">
    <subcellularLocation>
        <location evidence="1">Cell membrane</location>
        <topology evidence="1">Multi-pass membrane protein</topology>
    </subcellularLocation>
</comment>
<evidence type="ECO:0000256" key="6">
    <source>
        <dbReference type="SAM" id="Phobius"/>
    </source>
</evidence>
<name>W5UT88_9BACT</name>
<dbReference type="KEGG" id="mbc:MYB_00045"/>